<dbReference type="PaxDb" id="3218-PP1S80_25V6.1"/>
<reference evidence="2 4" key="2">
    <citation type="journal article" date="2018" name="Plant J.">
        <title>The Physcomitrella patens chromosome-scale assembly reveals moss genome structure and evolution.</title>
        <authorList>
            <person name="Lang D."/>
            <person name="Ullrich K.K."/>
            <person name="Murat F."/>
            <person name="Fuchs J."/>
            <person name="Jenkins J."/>
            <person name="Haas F.B."/>
            <person name="Piednoel M."/>
            <person name="Gundlach H."/>
            <person name="Van Bel M."/>
            <person name="Meyberg R."/>
            <person name="Vives C."/>
            <person name="Morata J."/>
            <person name="Symeonidi A."/>
            <person name="Hiss M."/>
            <person name="Muchero W."/>
            <person name="Kamisugi Y."/>
            <person name="Saleh O."/>
            <person name="Blanc G."/>
            <person name="Decker E.L."/>
            <person name="van Gessel N."/>
            <person name="Grimwood J."/>
            <person name="Hayes R.D."/>
            <person name="Graham S.W."/>
            <person name="Gunter L.E."/>
            <person name="McDaniel S.F."/>
            <person name="Hoernstein S.N.W."/>
            <person name="Larsson A."/>
            <person name="Li F.W."/>
            <person name="Perroud P.F."/>
            <person name="Phillips J."/>
            <person name="Ranjan P."/>
            <person name="Rokshar D.S."/>
            <person name="Rothfels C.J."/>
            <person name="Schneider L."/>
            <person name="Shu S."/>
            <person name="Stevenson D.W."/>
            <person name="Thummler F."/>
            <person name="Tillich M."/>
            <person name="Villarreal Aguilar J.C."/>
            <person name="Widiez T."/>
            <person name="Wong G.K."/>
            <person name="Wymore A."/>
            <person name="Zhang Y."/>
            <person name="Zimmer A.D."/>
            <person name="Quatrano R.S."/>
            <person name="Mayer K.F.X."/>
            <person name="Goodstein D."/>
            <person name="Casacuberta J.M."/>
            <person name="Vandepoele K."/>
            <person name="Reski R."/>
            <person name="Cuming A.C."/>
            <person name="Tuskan G.A."/>
            <person name="Maumus F."/>
            <person name="Salse J."/>
            <person name="Schmutz J."/>
            <person name="Rensing S.A."/>
        </authorList>
    </citation>
    <scope>NUCLEOTIDE SEQUENCE [LARGE SCALE GENOMIC DNA]</scope>
    <source>
        <strain evidence="3 4">cv. Gransden 2004</strain>
    </source>
</reference>
<dbReference type="STRING" id="3218.A0A2K1JV64"/>
<dbReference type="GeneID" id="112288218"/>
<feature type="region of interest" description="Disordered" evidence="1">
    <location>
        <begin position="67"/>
        <end position="154"/>
    </location>
</feature>
<evidence type="ECO:0000313" key="3">
    <source>
        <dbReference type="EnsemblPlants" id="Pp3c11_18210V3.1"/>
    </source>
</evidence>
<reference evidence="2 4" key="1">
    <citation type="journal article" date="2008" name="Science">
        <title>The Physcomitrella genome reveals evolutionary insights into the conquest of land by plants.</title>
        <authorList>
            <person name="Rensing S."/>
            <person name="Lang D."/>
            <person name="Zimmer A."/>
            <person name="Terry A."/>
            <person name="Salamov A."/>
            <person name="Shapiro H."/>
            <person name="Nishiyama T."/>
            <person name="Perroud P.-F."/>
            <person name="Lindquist E."/>
            <person name="Kamisugi Y."/>
            <person name="Tanahashi T."/>
            <person name="Sakakibara K."/>
            <person name="Fujita T."/>
            <person name="Oishi K."/>
            <person name="Shin-I T."/>
            <person name="Kuroki Y."/>
            <person name="Toyoda A."/>
            <person name="Suzuki Y."/>
            <person name="Hashimoto A."/>
            <person name="Yamaguchi K."/>
            <person name="Sugano A."/>
            <person name="Kohara Y."/>
            <person name="Fujiyama A."/>
            <person name="Anterola A."/>
            <person name="Aoki S."/>
            <person name="Ashton N."/>
            <person name="Barbazuk W.B."/>
            <person name="Barker E."/>
            <person name="Bennetzen J."/>
            <person name="Bezanilla M."/>
            <person name="Blankenship R."/>
            <person name="Cho S.H."/>
            <person name="Dutcher S."/>
            <person name="Estelle M."/>
            <person name="Fawcett J.A."/>
            <person name="Gundlach H."/>
            <person name="Hanada K."/>
            <person name="Heyl A."/>
            <person name="Hicks K.A."/>
            <person name="Hugh J."/>
            <person name="Lohr M."/>
            <person name="Mayer K."/>
            <person name="Melkozernov A."/>
            <person name="Murata T."/>
            <person name="Nelson D."/>
            <person name="Pils B."/>
            <person name="Prigge M."/>
            <person name="Reiss B."/>
            <person name="Renner T."/>
            <person name="Rombauts S."/>
            <person name="Rushton P."/>
            <person name="Sanderfoot A."/>
            <person name="Schween G."/>
            <person name="Shiu S.-H."/>
            <person name="Stueber K."/>
            <person name="Theodoulou F.L."/>
            <person name="Tu H."/>
            <person name="Van de Peer Y."/>
            <person name="Verrier P.J."/>
            <person name="Waters E."/>
            <person name="Wood A."/>
            <person name="Yang L."/>
            <person name="Cove D."/>
            <person name="Cuming A."/>
            <person name="Hasebe M."/>
            <person name="Lucas S."/>
            <person name="Mishler D.B."/>
            <person name="Reski R."/>
            <person name="Grigoriev I."/>
            <person name="Quatrano R.S."/>
            <person name="Boore J.L."/>
        </authorList>
    </citation>
    <scope>NUCLEOTIDE SEQUENCE [LARGE SCALE GENOMIC DNA]</scope>
    <source>
        <strain evidence="3 4">cv. Gransden 2004</strain>
    </source>
</reference>
<dbReference type="OMA" id="WPEDIVW"/>
<sequence length="515" mass="56458">MASSLKRPRSHESSEVGEEDDELVKLVRRRVGDVKKLVTDIKRKEIELADAEAKLDHAVAMLDQIRGKNGDRNHPASRHHEGVSNGANGLADGEENALASASPAKKVATVNKTAGGSSASRLVSTREQPKQSVVGESPAKRSQDKRIKRSSGGEIKLNKTKGVVQREHIDLIAKIRSQGKPKKMDVAMPSYIPLQHKRKPRSLVLSPAIDHLCATSALDGVVNFWQITQDKGFGVNLSHTVDCISPGQRRWPEDLAWHPLGETLFAVYTADGGGPQMGIINTSKKKPGVKFLDDKPHQKGIVNSIQFLPWSNGSQLVTGGCDHGVVLWTENDEGWRSRLLHRFHSSAVSGVGGVLSKKYIMSSGLDKRVFAVDPNSSHGRPTFQHQLDSKALGVAPNPADHNLVMIQTGSPGKQLRLFDIRVQSTELHCFGWKQQAGNSQSGYISQSWSPDGLYAVSGSTDPKIHVFDIRYNSEEPIQSLDAHQKRVFKAAWHPNLPLMMSISSDLFIGMHKIFG</sequence>
<dbReference type="InterPro" id="IPR036322">
    <property type="entry name" value="WD40_repeat_dom_sf"/>
</dbReference>
<gene>
    <name evidence="3" type="primary">LOC112288218</name>
    <name evidence="2" type="ORF">PHYPA_015188</name>
</gene>
<dbReference type="Gene3D" id="2.130.10.10">
    <property type="entry name" value="YVTN repeat-like/Quinoprotein amine dehydrogenase"/>
    <property type="match status" value="2"/>
</dbReference>
<dbReference type="Gramene" id="Pp3c11_18210V3.1">
    <property type="protein sequence ID" value="Pp3c11_18210V3.1"/>
    <property type="gene ID" value="Pp3c11_18210"/>
</dbReference>
<dbReference type="Gramene" id="Pp3c11_18210V3.2">
    <property type="protein sequence ID" value="Pp3c11_18210V3.2"/>
    <property type="gene ID" value="Pp3c11_18210"/>
</dbReference>
<dbReference type="OrthoDB" id="1897642at2759"/>
<dbReference type="PANTHER" id="PTHR47232">
    <property type="entry name" value="TRANSDUCIN FAMILY PROTEIN / WD-40 REPEAT FAMILY PROTEIN"/>
    <property type="match status" value="1"/>
</dbReference>
<feature type="compositionally biased region" description="Basic and acidic residues" evidence="1">
    <location>
        <begin position="67"/>
        <end position="82"/>
    </location>
</feature>
<feature type="region of interest" description="Disordered" evidence="1">
    <location>
        <begin position="1"/>
        <end position="22"/>
    </location>
</feature>
<accession>A0A2K1JV64</accession>
<dbReference type="InterPro" id="IPR001680">
    <property type="entry name" value="WD40_rpt"/>
</dbReference>
<evidence type="ECO:0000313" key="4">
    <source>
        <dbReference type="Proteomes" id="UP000006727"/>
    </source>
</evidence>
<dbReference type="Pfam" id="PF00400">
    <property type="entry name" value="WD40"/>
    <property type="match status" value="2"/>
</dbReference>
<dbReference type="SUPFAM" id="SSF50978">
    <property type="entry name" value="WD40 repeat-like"/>
    <property type="match status" value="1"/>
</dbReference>
<dbReference type="SMART" id="SM00320">
    <property type="entry name" value="WD40"/>
    <property type="match status" value="5"/>
</dbReference>
<dbReference type="EnsemblPlants" id="Pp3c11_18210V3.1">
    <property type="protein sequence ID" value="Pp3c11_18210V3.1"/>
    <property type="gene ID" value="Pp3c11_18210"/>
</dbReference>
<proteinExistence type="predicted"/>
<feature type="compositionally biased region" description="Polar residues" evidence="1">
    <location>
        <begin position="110"/>
        <end position="126"/>
    </location>
</feature>
<evidence type="ECO:0000313" key="2">
    <source>
        <dbReference type="EMBL" id="PNR45417.1"/>
    </source>
</evidence>
<evidence type="ECO:0000256" key="1">
    <source>
        <dbReference type="SAM" id="MobiDB-lite"/>
    </source>
</evidence>
<organism evidence="2">
    <name type="scientific">Physcomitrium patens</name>
    <name type="common">Spreading-leaved earth moss</name>
    <name type="synonym">Physcomitrella patens</name>
    <dbReference type="NCBI Taxonomy" id="3218"/>
    <lineage>
        <taxon>Eukaryota</taxon>
        <taxon>Viridiplantae</taxon>
        <taxon>Streptophyta</taxon>
        <taxon>Embryophyta</taxon>
        <taxon>Bryophyta</taxon>
        <taxon>Bryophytina</taxon>
        <taxon>Bryopsida</taxon>
        <taxon>Funariidae</taxon>
        <taxon>Funariales</taxon>
        <taxon>Funariaceae</taxon>
        <taxon>Physcomitrium</taxon>
    </lineage>
</organism>
<dbReference type="Proteomes" id="UP000006727">
    <property type="component" value="Chromosome 11"/>
</dbReference>
<dbReference type="EnsemblPlants" id="Pp3c11_18210V3.2">
    <property type="protein sequence ID" value="Pp3c11_18210V3.2"/>
    <property type="gene ID" value="Pp3c11_18210"/>
</dbReference>
<dbReference type="InterPro" id="IPR015943">
    <property type="entry name" value="WD40/YVTN_repeat-like_dom_sf"/>
</dbReference>
<keyword evidence="4" id="KW-1185">Reference proteome</keyword>
<dbReference type="PANTHER" id="PTHR47232:SF1">
    <property type="entry name" value="TRANSDUCIN FAMILY PROTEIN _ WD-40 REPEAT FAMILY PROTEIN"/>
    <property type="match status" value="1"/>
</dbReference>
<dbReference type="RefSeq" id="XP_024387963.1">
    <property type="nucleotide sequence ID" value="XM_024532195.2"/>
</dbReference>
<name>A0A2K1JV64_PHYPA</name>
<dbReference type="EMBL" id="ABEU02000011">
    <property type="protein sequence ID" value="PNR45417.1"/>
    <property type="molecule type" value="Genomic_DNA"/>
</dbReference>
<protein>
    <submittedName>
        <fullName evidence="2 3">Uncharacterized protein</fullName>
    </submittedName>
</protein>
<reference evidence="3" key="3">
    <citation type="submission" date="2020-12" db="UniProtKB">
        <authorList>
            <consortium name="EnsemblPlants"/>
        </authorList>
    </citation>
    <scope>IDENTIFICATION</scope>
</reference>
<dbReference type="AlphaFoldDB" id="A0A2K1JV64"/>